<dbReference type="EMBL" id="JAGQHR010000131">
    <property type="protein sequence ID" value="MCA9727238.1"/>
    <property type="molecule type" value="Genomic_DNA"/>
</dbReference>
<protein>
    <submittedName>
        <fullName evidence="2">DUF533 domain-containing protein</fullName>
    </submittedName>
</protein>
<evidence type="ECO:0000256" key="1">
    <source>
        <dbReference type="SAM" id="MobiDB-lite"/>
    </source>
</evidence>
<accession>A0A956LXN6</accession>
<evidence type="ECO:0000313" key="3">
    <source>
        <dbReference type="Proteomes" id="UP000697710"/>
    </source>
</evidence>
<dbReference type="AlphaFoldDB" id="A0A956LXN6"/>
<feature type="compositionally biased region" description="Low complexity" evidence="1">
    <location>
        <begin position="115"/>
        <end position="130"/>
    </location>
</feature>
<reference evidence="2" key="1">
    <citation type="submission" date="2020-04" db="EMBL/GenBank/DDBJ databases">
        <authorList>
            <person name="Zhang T."/>
        </authorList>
    </citation>
    <scope>NUCLEOTIDE SEQUENCE</scope>
    <source>
        <strain evidence="2">HKST-UBA01</strain>
    </source>
</reference>
<proteinExistence type="predicted"/>
<dbReference type="Gene3D" id="1.10.3680.10">
    <property type="entry name" value="TerB-like"/>
    <property type="match status" value="1"/>
</dbReference>
<dbReference type="SUPFAM" id="SSF158682">
    <property type="entry name" value="TerB-like"/>
    <property type="match status" value="1"/>
</dbReference>
<evidence type="ECO:0000313" key="2">
    <source>
        <dbReference type="EMBL" id="MCA9727238.1"/>
    </source>
</evidence>
<comment type="caution">
    <text evidence="2">The sequence shown here is derived from an EMBL/GenBank/DDBJ whole genome shotgun (WGS) entry which is preliminary data.</text>
</comment>
<sequence length="256" mass="25952">MFSTGRLLDALIQSQMGGGSGRRGRRRRRSRGLGGAVRGAALSPQGLTLLGGLAIAAIEHLRGKGEPTFSGGTPGGTGNTGSAPAGGARSDLPPLPSDPDGARAGLPPLPDQVGAASASPDSTPATPTTPEQDALARVLVLAMIEAAKADGVVDEQEKARIEAQLQEAGASDEEREWARGQLAAAPDLPGLLAAVPSPLAAAQVYAAALVVVDVQNAAEREFLGQLARGLGLSVQMTEELQLRIDAAIGAREEAPE</sequence>
<dbReference type="InterPro" id="IPR007486">
    <property type="entry name" value="YebE"/>
</dbReference>
<gene>
    <name evidence="2" type="ORF">KC729_06105</name>
</gene>
<name>A0A956LXN6_UNCEI</name>
<dbReference type="Proteomes" id="UP000697710">
    <property type="component" value="Unassembled WGS sequence"/>
</dbReference>
<feature type="compositionally biased region" description="Basic residues" evidence="1">
    <location>
        <begin position="22"/>
        <end position="31"/>
    </location>
</feature>
<organism evidence="2 3">
    <name type="scientific">Eiseniibacteriota bacterium</name>
    <dbReference type="NCBI Taxonomy" id="2212470"/>
    <lineage>
        <taxon>Bacteria</taxon>
        <taxon>Candidatus Eiseniibacteriota</taxon>
    </lineage>
</organism>
<dbReference type="InterPro" id="IPR029024">
    <property type="entry name" value="TerB-like"/>
</dbReference>
<feature type="region of interest" description="Disordered" evidence="1">
    <location>
        <begin position="12"/>
        <end position="38"/>
    </location>
</feature>
<feature type="compositionally biased region" description="Low complexity" evidence="1">
    <location>
        <begin position="80"/>
        <end position="92"/>
    </location>
</feature>
<reference evidence="2" key="2">
    <citation type="journal article" date="2021" name="Microbiome">
        <title>Successional dynamics and alternative stable states in a saline activated sludge microbial community over 9 years.</title>
        <authorList>
            <person name="Wang Y."/>
            <person name="Ye J."/>
            <person name="Ju F."/>
            <person name="Liu L."/>
            <person name="Boyd J.A."/>
            <person name="Deng Y."/>
            <person name="Parks D.H."/>
            <person name="Jiang X."/>
            <person name="Yin X."/>
            <person name="Woodcroft B.J."/>
            <person name="Tyson G.W."/>
            <person name="Hugenholtz P."/>
            <person name="Polz M.F."/>
            <person name="Zhang T."/>
        </authorList>
    </citation>
    <scope>NUCLEOTIDE SEQUENCE</scope>
    <source>
        <strain evidence="2">HKST-UBA01</strain>
    </source>
</reference>
<feature type="region of interest" description="Disordered" evidence="1">
    <location>
        <begin position="65"/>
        <end position="130"/>
    </location>
</feature>
<dbReference type="Pfam" id="PF04391">
    <property type="entry name" value="DUF533"/>
    <property type="match status" value="1"/>
</dbReference>